<protein>
    <submittedName>
        <fullName evidence="9">Methyl-accepting chemotaxis protein</fullName>
    </submittedName>
</protein>
<dbReference type="EMBL" id="CP071793">
    <property type="protein sequence ID" value="QTD49239.1"/>
    <property type="molecule type" value="Genomic_DNA"/>
</dbReference>
<evidence type="ECO:0000259" key="7">
    <source>
        <dbReference type="PROSITE" id="PS50192"/>
    </source>
</evidence>
<name>A0A8A4TGP3_SULCO</name>
<keyword evidence="3 5" id="KW-0807">Transducer</keyword>
<dbReference type="Pfam" id="PF00672">
    <property type="entry name" value="HAMP"/>
    <property type="match status" value="1"/>
</dbReference>
<comment type="subcellular location">
    <subcellularLocation>
        <location evidence="1">Cell inner membrane</location>
        <topology evidence="1">Multi-pass membrane protein</topology>
    </subcellularLocation>
</comment>
<dbReference type="PANTHER" id="PTHR32089">
    <property type="entry name" value="METHYL-ACCEPTING CHEMOTAXIS PROTEIN MCPB"/>
    <property type="match status" value="1"/>
</dbReference>
<dbReference type="PROSITE" id="PS50885">
    <property type="entry name" value="HAMP"/>
    <property type="match status" value="1"/>
</dbReference>
<proteinExistence type="inferred from homology"/>
<dbReference type="SMART" id="SM00304">
    <property type="entry name" value="HAMP"/>
    <property type="match status" value="1"/>
</dbReference>
<dbReference type="KEGG" id="scor:J3U87_26945"/>
<sequence>MLKDVSLSLLFNGLFALLILLSVASLFTGGAADDSGGKTDPRAVLAQQAELAERLAKETLALAGGVDGETWHRARQQTEGDFSAIMSAFRGEQVPADQRSSNLILPDPTANQDLLDKLNGVDTAWQALIAKAHEVAPLPDATGDAAPAGGDSLGLGLDMDALLEEDTSAAEGADAAADTAADALGEETIAAEPAQPAMDAAAVSAMMTEVIKTRQAIADASQYLAGSAGGGGSTGTTGWVIGGLSILIALLGIAMVRSRLAGPFARVLQFTHELAEGDLNRELPETGRDEMGTLVRSLNRISTDVGGVIGSIRAQTDQLDQSSDHLCQNLSDSAAKVGEAKSHAHGFAENIGHLLTQNGTLASLTDNLNEETETISGVSEKVSSGLHHASSEVVQLSSVINELAASVEEVSASLSQISASTDETAQLSNQAAQQAGETSELVTQLGESAAQVGNVVTLIRGIADQTNLLALNATIEAASAGEAGKGFAVVANEVKELARKTGEATQSIQKQIQAMQSNSQEAVAAIGNIVNVVQEINRAFGDIAHSVREQSQVIFDVSQSVTQSAQTTNQLTEHIQGVAKHVDTADSSIHVLVGHAQQIADQVRGYSGDLGDLQKHQVALVDRVDHNGDLLTQSDQSSREVREQVASLKDQIGRFNLTQATGASLN</sequence>
<dbReference type="RefSeq" id="WP_237378880.1">
    <property type="nucleotide sequence ID" value="NZ_CP071793.1"/>
</dbReference>
<dbReference type="PROSITE" id="PS50192">
    <property type="entry name" value="T_SNARE"/>
    <property type="match status" value="1"/>
</dbReference>
<feature type="domain" description="HAMP" evidence="8">
    <location>
        <begin position="258"/>
        <end position="310"/>
    </location>
</feature>
<dbReference type="Proteomes" id="UP000663929">
    <property type="component" value="Chromosome"/>
</dbReference>
<keyword evidence="2" id="KW-0997">Cell inner membrane</keyword>
<dbReference type="InterPro" id="IPR004089">
    <property type="entry name" value="MCPsignal_dom"/>
</dbReference>
<dbReference type="Gene3D" id="1.10.287.950">
    <property type="entry name" value="Methyl-accepting chemotaxis protein"/>
    <property type="match status" value="1"/>
</dbReference>
<accession>A0A8A4TGP3</accession>
<dbReference type="InterPro" id="IPR003660">
    <property type="entry name" value="HAMP_dom"/>
</dbReference>
<evidence type="ECO:0000256" key="5">
    <source>
        <dbReference type="PROSITE-ProRule" id="PRU00284"/>
    </source>
</evidence>
<evidence type="ECO:0000256" key="2">
    <source>
        <dbReference type="ARBA" id="ARBA00022519"/>
    </source>
</evidence>
<dbReference type="AlphaFoldDB" id="A0A8A4TGP3"/>
<dbReference type="Pfam" id="PF00015">
    <property type="entry name" value="MCPsignal"/>
    <property type="match status" value="1"/>
</dbReference>
<keyword evidence="2" id="KW-0472">Membrane</keyword>
<evidence type="ECO:0000259" key="6">
    <source>
        <dbReference type="PROSITE" id="PS50111"/>
    </source>
</evidence>
<organism evidence="9 10">
    <name type="scientific">Sulfidibacter corallicola</name>
    <dbReference type="NCBI Taxonomy" id="2818388"/>
    <lineage>
        <taxon>Bacteria</taxon>
        <taxon>Pseudomonadati</taxon>
        <taxon>Acidobacteriota</taxon>
        <taxon>Holophagae</taxon>
        <taxon>Acanthopleuribacterales</taxon>
        <taxon>Acanthopleuribacteraceae</taxon>
        <taxon>Sulfidibacter</taxon>
    </lineage>
</organism>
<evidence type="ECO:0000256" key="1">
    <source>
        <dbReference type="ARBA" id="ARBA00004429"/>
    </source>
</evidence>
<dbReference type="SUPFAM" id="SSF58104">
    <property type="entry name" value="Methyl-accepting chemotaxis protein (MCP) signaling domain"/>
    <property type="match status" value="1"/>
</dbReference>
<dbReference type="PROSITE" id="PS50111">
    <property type="entry name" value="CHEMOTAXIS_TRANSDUC_2"/>
    <property type="match status" value="1"/>
</dbReference>
<dbReference type="Gene3D" id="6.10.340.10">
    <property type="match status" value="1"/>
</dbReference>
<reference evidence="9" key="1">
    <citation type="submission" date="2021-03" db="EMBL/GenBank/DDBJ databases">
        <title>Acanthopleuribacteraceae sp. M133.</title>
        <authorList>
            <person name="Wang G."/>
        </authorList>
    </citation>
    <scope>NUCLEOTIDE SEQUENCE</scope>
    <source>
        <strain evidence="9">M133</strain>
    </source>
</reference>
<dbReference type="InterPro" id="IPR000727">
    <property type="entry name" value="T_SNARE_dom"/>
</dbReference>
<comment type="similarity">
    <text evidence="4">Belongs to the methyl-accepting chemotaxis (MCP) protein family.</text>
</comment>
<evidence type="ECO:0000313" key="9">
    <source>
        <dbReference type="EMBL" id="QTD49239.1"/>
    </source>
</evidence>
<evidence type="ECO:0000313" key="10">
    <source>
        <dbReference type="Proteomes" id="UP000663929"/>
    </source>
</evidence>
<feature type="domain" description="Methyl-accepting transducer" evidence="6">
    <location>
        <begin position="364"/>
        <end position="579"/>
    </location>
</feature>
<gene>
    <name evidence="9" type="ORF">J3U87_26945</name>
</gene>
<dbReference type="PANTHER" id="PTHR32089:SF112">
    <property type="entry name" value="LYSOZYME-LIKE PROTEIN-RELATED"/>
    <property type="match status" value="1"/>
</dbReference>
<dbReference type="CDD" id="cd06225">
    <property type="entry name" value="HAMP"/>
    <property type="match status" value="1"/>
</dbReference>
<keyword evidence="10" id="KW-1185">Reference proteome</keyword>
<dbReference type="GO" id="GO:0005886">
    <property type="term" value="C:plasma membrane"/>
    <property type="evidence" value="ECO:0007669"/>
    <property type="project" value="UniProtKB-SubCell"/>
</dbReference>
<keyword evidence="2" id="KW-1003">Cell membrane</keyword>
<feature type="domain" description="T-SNARE coiled-coil homology" evidence="7">
    <location>
        <begin position="516"/>
        <end position="578"/>
    </location>
</feature>
<dbReference type="GO" id="GO:0007165">
    <property type="term" value="P:signal transduction"/>
    <property type="evidence" value="ECO:0007669"/>
    <property type="project" value="UniProtKB-KW"/>
</dbReference>
<evidence type="ECO:0000259" key="8">
    <source>
        <dbReference type="PROSITE" id="PS50885"/>
    </source>
</evidence>
<evidence type="ECO:0000256" key="3">
    <source>
        <dbReference type="ARBA" id="ARBA00023224"/>
    </source>
</evidence>
<evidence type="ECO:0000256" key="4">
    <source>
        <dbReference type="ARBA" id="ARBA00029447"/>
    </source>
</evidence>
<dbReference type="SMART" id="SM00283">
    <property type="entry name" value="MA"/>
    <property type="match status" value="1"/>
</dbReference>